<sequence length="234" mass="25237">MANRKRNRAQCAASSASTTSASSLTQTSDARDSQASASTSFTVPGEQKEMVNSEGSLDDEDSLGGSATIPLASFSSECDSERGSCAIMPCSPTPLYDSYEVYLSGFDAGHSSDNSRGDEPPDEGTFEEFEEGLLASDFAELEGDTLPGSSTTKEATVMMIMAFVITHGLTWAALDDLLKLIDGLFGFKESVLPKSKYLFRKLWCTRMQTVVKHFFYCDACGSLMQEAGTPFMEC</sequence>
<gene>
    <name evidence="1" type="ORF">HPB50_007191</name>
</gene>
<protein>
    <submittedName>
        <fullName evidence="1">Uncharacterized protein</fullName>
    </submittedName>
</protein>
<keyword evidence="2" id="KW-1185">Reference proteome</keyword>
<evidence type="ECO:0000313" key="2">
    <source>
        <dbReference type="Proteomes" id="UP000821845"/>
    </source>
</evidence>
<proteinExistence type="predicted"/>
<evidence type="ECO:0000313" key="1">
    <source>
        <dbReference type="EMBL" id="KAH6921979.1"/>
    </source>
</evidence>
<organism evidence="1 2">
    <name type="scientific">Hyalomma asiaticum</name>
    <name type="common">Tick</name>
    <dbReference type="NCBI Taxonomy" id="266040"/>
    <lineage>
        <taxon>Eukaryota</taxon>
        <taxon>Metazoa</taxon>
        <taxon>Ecdysozoa</taxon>
        <taxon>Arthropoda</taxon>
        <taxon>Chelicerata</taxon>
        <taxon>Arachnida</taxon>
        <taxon>Acari</taxon>
        <taxon>Parasitiformes</taxon>
        <taxon>Ixodida</taxon>
        <taxon>Ixodoidea</taxon>
        <taxon>Ixodidae</taxon>
        <taxon>Hyalomminae</taxon>
        <taxon>Hyalomma</taxon>
    </lineage>
</organism>
<reference evidence="1" key="1">
    <citation type="submission" date="2020-05" db="EMBL/GenBank/DDBJ databases">
        <title>Large-scale comparative analyses of tick genomes elucidate their genetic diversity and vector capacities.</title>
        <authorList>
            <person name="Jia N."/>
            <person name="Wang J."/>
            <person name="Shi W."/>
            <person name="Du L."/>
            <person name="Sun Y."/>
            <person name="Zhan W."/>
            <person name="Jiang J."/>
            <person name="Wang Q."/>
            <person name="Zhang B."/>
            <person name="Ji P."/>
            <person name="Sakyi L.B."/>
            <person name="Cui X."/>
            <person name="Yuan T."/>
            <person name="Jiang B."/>
            <person name="Yang W."/>
            <person name="Lam T.T.-Y."/>
            <person name="Chang Q."/>
            <person name="Ding S."/>
            <person name="Wang X."/>
            <person name="Zhu J."/>
            <person name="Ruan X."/>
            <person name="Zhao L."/>
            <person name="Wei J."/>
            <person name="Que T."/>
            <person name="Du C."/>
            <person name="Cheng J."/>
            <person name="Dai P."/>
            <person name="Han X."/>
            <person name="Huang E."/>
            <person name="Gao Y."/>
            <person name="Liu J."/>
            <person name="Shao H."/>
            <person name="Ye R."/>
            <person name="Li L."/>
            <person name="Wei W."/>
            <person name="Wang X."/>
            <person name="Wang C."/>
            <person name="Yang T."/>
            <person name="Huo Q."/>
            <person name="Li W."/>
            <person name="Guo W."/>
            <person name="Chen H."/>
            <person name="Zhou L."/>
            <person name="Ni X."/>
            <person name="Tian J."/>
            <person name="Zhou Y."/>
            <person name="Sheng Y."/>
            <person name="Liu T."/>
            <person name="Pan Y."/>
            <person name="Xia L."/>
            <person name="Li J."/>
            <person name="Zhao F."/>
            <person name="Cao W."/>
        </authorList>
    </citation>
    <scope>NUCLEOTIDE SEQUENCE</scope>
    <source>
        <strain evidence="1">Hyas-2018</strain>
    </source>
</reference>
<dbReference type="Proteomes" id="UP000821845">
    <property type="component" value="Chromosome 9"/>
</dbReference>
<comment type="caution">
    <text evidence="1">The sequence shown here is derived from an EMBL/GenBank/DDBJ whole genome shotgun (WGS) entry which is preliminary data.</text>
</comment>
<accession>A0ACB7RKP8</accession>
<name>A0ACB7RKP8_HYAAI</name>
<dbReference type="EMBL" id="CM023489">
    <property type="protein sequence ID" value="KAH6921979.1"/>
    <property type="molecule type" value="Genomic_DNA"/>
</dbReference>